<feature type="transmembrane region" description="Helical" evidence="1">
    <location>
        <begin position="105"/>
        <end position="127"/>
    </location>
</feature>
<sequence>MNLTNAEKQSNTSDTLPLIYQNQNVIGPIRIRLISKRPKKLELRVCAAASLIGALTVAYIISLFFVFNTSCSIRSLVSNLLNGVISACIQAALFIWIYRATHYKAILCVAALTSMLKFVPLICSLVNSAHYTRVVELCTFRNGPRLLYYSLIYDLSNTIIWHVGLILALVYQTRLLLKEKEDDSFTLSDHVTFQLQNIRSAGKGVLMGLLVNMAGLVAITVLVILEPDGKLTIVLFHLTSYSGSILL</sequence>
<dbReference type="Proteomes" id="UP000193498">
    <property type="component" value="Unassembled WGS sequence"/>
</dbReference>
<keyword evidence="3" id="KW-1185">Reference proteome</keyword>
<gene>
    <name evidence="2" type="ORF">K493DRAFT_387364</name>
</gene>
<name>A0A1Y1XFL6_9FUNG</name>
<feature type="transmembrane region" description="Helical" evidence="1">
    <location>
        <begin position="147"/>
        <end position="171"/>
    </location>
</feature>
<feature type="transmembrane region" description="Helical" evidence="1">
    <location>
        <begin position="45"/>
        <end position="67"/>
    </location>
</feature>
<dbReference type="InParanoid" id="A0A1Y1XFL6"/>
<protein>
    <submittedName>
        <fullName evidence="2">Uncharacterized protein</fullName>
    </submittedName>
</protein>
<evidence type="ECO:0000313" key="3">
    <source>
        <dbReference type="Proteomes" id="UP000193498"/>
    </source>
</evidence>
<feature type="transmembrane region" description="Helical" evidence="1">
    <location>
        <begin position="204"/>
        <end position="225"/>
    </location>
</feature>
<keyword evidence="1" id="KW-1133">Transmembrane helix</keyword>
<accession>A0A1Y1XFL6</accession>
<evidence type="ECO:0000313" key="2">
    <source>
        <dbReference type="EMBL" id="ORX84513.1"/>
    </source>
</evidence>
<comment type="caution">
    <text evidence="2">The sequence shown here is derived from an EMBL/GenBank/DDBJ whole genome shotgun (WGS) entry which is preliminary data.</text>
</comment>
<evidence type="ECO:0000256" key="1">
    <source>
        <dbReference type="SAM" id="Phobius"/>
    </source>
</evidence>
<proteinExistence type="predicted"/>
<dbReference type="EMBL" id="MCFE01000609">
    <property type="protein sequence ID" value="ORX84513.1"/>
    <property type="molecule type" value="Genomic_DNA"/>
</dbReference>
<feature type="transmembrane region" description="Helical" evidence="1">
    <location>
        <begin position="79"/>
        <end position="98"/>
    </location>
</feature>
<keyword evidence="1" id="KW-0472">Membrane</keyword>
<dbReference type="AlphaFoldDB" id="A0A1Y1XFL6"/>
<organism evidence="2 3">
    <name type="scientific">Basidiobolus meristosporus CBS 931.73</name>
    <dbReference type="NCBI Taxonomy" id="1314790"/>
    <lineage>
        <taxon>Eukaryota</taxon>
        <taxon>Fungi</taxon>
        <taxon>Fungi incertae sedis</taxon>
        <taxon>Zoopagomycota</taxon>
        <taxon>Entomophthoromycotina</taxon>
        <taxon>Basidiobolomycetes</taxon>
        <taxon>Basidiobolales</taxon>
        <taxon>Basidiobolaceae</taxon>
        <taxon>Basidiobolus</taxon>
    </lineage>
</organism>
<keyword evidence="1" id="KW-0812">Transmembrane</keyword>
<reference evidence="2 3" key="1">
    <citation type="submission" date="2016-07" db="EMBL/GenBank/DDBJ databases">
        <title>Pervasive Adenine N6-methylation of Active Genes in Fungi.</title>
        <authorList>
            <consortium name="DOE Joint Genome Institute"/>
            <person name="Mondo S.J."/>
            <person name="Dannebaum R.O."/>
            <person name="Kuo R.C."/>
            <person name="Labutti K."/>
            <person name="Haridas S."/>
            <person name="Kuo A."/>
            <person name="Salamov A."/>
            <person name="Ahrendt S.R."/>
            <person name="Lipzen A."/>
            <person name="Sullivan W."/>
            <person name="Andreopoulos W.B."/>
            <person name="Clum A."/>
            <person name="Lindquist E."/>
            <person name="Daum C."/>
            <person name="Ramamoorthy G.K."/>
            <person name="Gryganskyi A."/>
            <person name="Culley D."/>
            <person name="Magnuson J.K."/>
            <person name="James T.Y."/>
            <person name="O'Malley M.A."/>
            <person name="Stajich J.E."/>
            <person name="Spatafora J.W."/>
            <person name="Visel A."/>
            <person name="Grigoriev I.V."/>
        </authorList>
    </citation>
    <scope>NUCLEOTIDE SEQUENCE [LARGE SCALE GENOMIC DNA]</scope>
    <source>
        <strain evidence="2 3">CBS 931.73</strain>
    </source>
</reference>